<dbReference type="EMBL" id="LTAO01000023">
    <property type="protein sequence ID" value="KYG29683.1"/>
    <property type="molecule type" value="Genomic_DNA"/>
</dbReference>
<dbReference type="GO" id="GO:0016787">
    <property type="term" value="F:hydrolase activity"/>
    <property type="evidence" value="ECO:0007669"/>
    <property type="project" value="InterPro"/>
</dbReference>
<dbReference type="Pfam" id="PF12695">
    <property type="entry name" value="Abhydrolase_5"/>
    <property type="match status" value="1"/>
</dbReference>
<sequence>MTKLKNLSLIKKILLLLLLILFICVSGFLIWASLTFDATSELKEQVNIEEIHQEDSWMIFAKDTYTQQEGIIIYPGAKVEPEAYSYLGQELANQGYLVAIPSVTLNLSIFNLNKAEEIISEYPNLEWYIGGHSMGGAAAAMFADEHLDLIEGLFFLGSYPGGSVDLSQESLPVLSIYGELDGLSTPEKVDAAAPLLPPDTFYEEIIGGNHAQFGWYGEQKGDNPAQISTIEQQDQIIDALLSWLESLENE</sequence>
<dbReference type="OrthoDB" id="9780932at2"/>
<evidence type="ECO:0000313" key="2">
    <source>
        <dbReference type="EMBL" id="KYG29683.1"/>
    </source>
</evidence>
<proteinExistence type="predicted"/>
<feature type="domain" description="Alpha/beta hydrolase fold-5" evidence="1">
    <location>
        <begin position="70"/>
        <end position="233"/>
    </location>
</feature>
<keyword evidence="3" id="KW-1185">Reference proteome</keyword>
<dbReference type="Proteomes" id="UP000075806">
    <property type="component" value="Unassembled WGS sequence"/>
</dbReference>
<dbReference type="Gene3D" id="3.40.50.1820">
    <property type="entry name" value="alpha/beta hydrolase"/>
    <property type="match status" value="1"/>
</dbReference>
<protein>
    <recommendedName>
        <fullName evidence="1">Alpha/beta hydrolase fold-5 domain-containing protein</fullName>
    </recommendedName>
</protein>
<dbReference type="STRING" id="519424.AZF04_08440"/>
<name>A0A161Q2A2_9BACI</name>
<comment type="caution">
    <text evidence="2">The sequence shown here is derived from an EMBL/GenBank/DDBJ whole genome shotgun (WGS) entry which is preliminary data.</text>
</comment>
<dbReference type="InterPro" id="IPR029059">
    <property type="entry name" value="AB_hydrolase_5"/>
</dbReference>
<dbReference type="SUPFAM" id="SSF53474">
    <property type="entry name" value="alpha/beta-Hydrolases"/>
    <property type="match status" value="1"/>
</dbReference>
<reference evidence="2" key="1">
    <citation type="submission" date="2016-02" db="EMBL/GenBank/DDBJ databases">
        <title>Genome sequence of Bacillus trypoxylicola KCTC 13244(T).</title>
        <authorList>
            <person name="Jeong H."/>
            <person name="Park S.-H."/>
            <person name="Choi S.-K."/>
        </authorList>
    </citation>
    <scope>NUCLEOTIDE SEQUENCE [LARGE SCALE GENOMIC DNA]</scope>
    <source>
        <strain evidence="2">KCTC 13244</strain>
    </source>
</reference>
<organism evidence="2 3">
    <name type="scientific">Alkalihalobacillus trypoxylicola</name>
    <dbReference type="NCBI Taxonomy" id="519424"/>
    <lineage>
        <taxon>Bacteria</taxon>
        <taxon>Bacillati</taxon>
        <taxon>Bacillota</taxon>
        <taxon>Bacilli</taxon>
        <taxon>Bacillales</taxon>
        <taxon>Bacillaceae</taxon>
        <taxon>Alkalihalobacillus</taxon>
    </lineage>
</organism>
<gene>
    <name evidence="2" type="ORF">AZF04_08440</name>
</gene>
<evidence type="ECO:0000259" key="1">
    <source>
        <dbReference type="Pfam" id="PF12695"/>
    </source>
</evidence>
<evidence type="ECO:0000313" key="3">
    <source>
        <dbReference type="Proteomes" id="UP000075806"/>
    </source>
</evidence>
<accession>A0A161Q2A2</accession>
<dbReference type="AlphaFoldDB" id="A0A161Q2A2"/>
<dbReference type="InterPro" id="IPR029058">
    <property type="entry name" value="AB_hydrolase_fold"/>
</dbReference>